<dbReference type="PANTHER" id="PTHR16675">
    <property type="entry name" value="MHC CLASS I-RELATED"/>
    <property type="match status" value="1"/>
</dbReference>
<dbReference type="SMART" id="SM00407">
    <property type="entry name" value="IGc1"/>
    <property type="match status" value="1"/>
</dbReference>
<dbReference type="GO" id="GO:0030670">
    <property type="term" value="C:phagocytic vesicle membrane"/>
    <property type="evidence" value="ECO:0007669"/>
    <property type="project" value="UniProtKB-ARBA"/>
</dbReference>
<dbReference type="PRINTS" id="PR01638">
    <property type="entry name" value="MHCCLASSI"/>
</dbReference>
<dbReference type="Pfam" id="PF07654">
    <property type="entry name" value="C1-set"/>
    <property type="match status" value="1"/>
</dbReference>
<feature type="chain" id="PRO_5012058345" evidence="13">
    <location>
        <begin position="16"/>
        <end position="361"/>
    </location>
</feature>
<dbReference type="InterPro" id="IPR013783">
    <property type="entry name" value="Ig-like_fold"/>
</dbReference>
<keyword evidence="9" id="KW-0325">Glycoprotein</keyword>
<keyword evidence="6" id="KW-0391">Immunity</keyword>
<dbReference type="PROSITE" id="PS00290">
    <property type="entry name" value="IG_MHC"/>
    <property type="match status" value="1"/>
</dbReference>
<evidence type="ECO:0000256" key="4">
    <source>
        <dbReference type="ARBA" id="ARBA00022451"/>
    </source>
</evidence>
<dbReference type="InterPro" id="IPR010579">
    <property type="entry name" value="MHC_I_a_C"/>
</dbReference>
<dbReference type="InterPro" id="IPR036179">
    <property type="entry name" value="Ig-like_dom_sf"/>
</dbReference>
<organism evidence="15">
    <name type="scientific">Sus scrofa</name>
    <name type="common">Pig</name>
    <dbReference type="NCBI Taxonomy" id="9823"/>
    <lineage>
        <taxon>Eukaryota</taxon>
        <taxon>Metazoa</taxon>
        <taxon>Chordata</taxon>
        <taxon>Craniata</taxon>
        <taxon>Vertebrata</taxon>
        <taxon>Euteleostomi</taxon>
        <taxon>Mammalia</taxon>
        <taxon>Eutheria</taxon>
        <taxon>Laurasiatheria</taxon>
        <taxon>Artiodactyla</taxon>
        <taxon>Suina</taxon>
        <taxon>Suidae</taxon>
        <taxon>Sus</taxon>
    </lineage>
</organism>
<dbReference type="GO" id="GO:0098553">
    <property type="term" value="C:lumenal side of endoplasmic reticulum membrane"/>
    <property type="evidence" value="ECO:0007669"/>
    <property type="project" value="UniProtKB-ARBA"/>
</dbReference>
<dbReference type="InterPro" id="IPR007110">
    <property type="entry name" value="Ig-like_dom"/>
</dbReference>
<feature type="region of interest" description="Disordered" evidence="11">
    <location>
        <begin position="333"/>
        <end position="361"/>
    </location>
</feature>
<dbReference type="InterPro" id="IPR011162">
    <property type="entry name" value="MHC_I/II-like_Ag-recog"/>
</dbReference>
<dbReference type="GO" id="GO:0002474">
    <property type="term" value="P:antigen processing and presentation of peptide antigen via MHC class I"/>
    <property type="evidence" value="ECO:0007669"/>
    <property type="project" value="UniProtKB-KW"/>
</dbReference>
<dbReference type="InterPro" id="IPR011161">
    <property type="entry name" value="MHC_I-like_Ag-recog"/>
</dbReference>
<evidence type="ECO:0000256" key="3">
    <source>
        <dbReference type="ARBA" id="ARBA00006909"/>
    </source>
</evidence>
<dbReference type="EMBL" id="KJ555043">
    <property type="protein sequence ID" value="AJO61309.1"/>
    <property type="molecule type" value="mRNA"/>
</dbReference>
<dbReference type="SUPFAM" id="SSF48726">
    <property type="entry name" value="Immunoglobulin"/>
    <property type="match status" value="1"/>
</dbReference>
<evidence type="ECO:0000256" key="9">
    <source>
        <dbReference type="ARBA" id="ARBA00023180"/>
    </source>
</evidence>
<feature type="compositionally biased region" description="Polar residues" evidence="11">
    <location>
        <begin position="338"/>
        <end position="361"/>
    </location>
</feature>
<evidence type="ECO:0000256" key="1">
    <source>
        <dbReference type="ARBA" id="ARBA00002297"/>
    </source>
</evidence>
<dbReference type="FunFam" id="3.30.500.10:FF:000001">
    <property type="entry name" value="H-2 class I histocompatibility antigen, alpha chain"/>
    <property type="match status" value="1"/>
</dbReference>
<proteinExistence type="evidence at transcript level"/>
<evidence type="ECO:0000256" key="10">
    <source>
        <dbReference type="RuleBase" id="RU004439"/>
    </source>
</evidence>
<keyword evidence="5 12" id="KW-0812">Transmembrane</keyword>
<dbReference type="InterPro" id="IPR050208">
    <property type="entry name" value="MHC_class-I_related"/>
</dbReference>
<keyword evidence="4" id="KW-0490">MHC I</keyword>
<evidence type="ECO:0000256" key="7">
    <source>
        <dbReference type="ARBA" id="ARBA00022989"/>
    </source>
</evidence>
<dbReference type="PROSITE" id="PS50835">
    <property type="entry name" value="IG_LIKE"/>
    <property type="match status" value="1"/>
</dbReference>
<dbReference type="GO" id="GO:0006955">
    <property type="term" value="P:immune response"/>
    <property type="evidence" value="ECO:0007669"/>
    <property type="project" value="InterPro"/>
</dbReference>
<dbReference type="InterPro" id="IPR001039">
    <property type="entry name" value="MHC_I_a_a1/a2"/>
</dbReference>
<evidence type="ECO:0000259" key="14">
    <source>
        <dbReference type="PROSITE" id="PS50835"/>
    </source>
</evidence>
<keyword evidence="13" id="KW-0732">Signal</keyword>
<comment type="function">
    <text evidence="1">Involved in the presentation of foreign antigens to the immune system.</text>
</comment>
<dbReference type="GO" id="GO:0042612">
    <property type="term" value="C:MHC class I protein complex"/>
    <property type="evidence" value="ECO:0007669"/>
    <property type="project" value="UniProtKB-KW"/>
</dbReference>
<dbReference type="Pfam" id="PF06623">
    <property type="entry name" value="MHC_I_C"/>
    <property type="match status" value="1"/>
</dbReference>
<evidence type="ECO:0000256" key="2">
    <source>
        <dbReference type="ARBA" id="ARBA00004479"/>
    </source>
</evidence>
<comment type="subcellular location">
    <subcellularLocation>
        <location evidence="2">Membrane</location>
        <topology evidence="2">Single-pass type I membrane protein</topology>
    </subcellularLocation>
</comment>
<evidence type="ECO:0000256" key="12">
    <source>
        <dbReference type="SAM" id="Phobius"/>
    </source>
</evidence>
<evidence type="ECO:0000256" key="8">
    <source>
        <dbReference type="ARBA" id="ARBA00023136"/>
    </source>
</evidence>
<feature type="signal peptide" evidence="13">
    <location>
        <begin position="1"/>
        <end position="15"/>
    </location>
</feature>
<evidence type="ECO:0000256" key="6">
    <source>
        <dbReference type="ARBA" id="ARBA00022859"/>
    </source>
</evidence>
<dbReference type="PANTHER" id="PTHR16675:SF251">
    <property type="entry name" value="HLA CLASS I HISTOCOMPATIBILITY ANTIGEN, C ALPHA CHAIN"/>
    <property type="match status" value="1"/>
</dbReference>
<dbReference type="CDD" id="cd07698">
    <property type="entry name" value="IgC1_MHC_I_alpha3"/>
    <property type="match status" value="1"/>
</dbReference>
<keyword evidence="8 12" id="KW-0472">Membrane</keyword>
<evidence type="ECO:0000256" key="11">
    <source>
        <dbReference type="SAM" id="MobiDB-lite"/>
    </source>
</evidence>
<dbReference type="Pfam" id="PF00129">
    <property type="entry name" value="MHC_I"/>
    <property type="match status" value="1"/>
</dbReference>
<dbReference type="AlphaFoldDB" id="A0A218KAI2"/>
<dbReference type="InterPro" id="IPR003597">
    <property type="entry name" value="Ig_C1-set"/>
</dbReference>
<dbReference type="SUPFAM" id="SSF54452">
    <property type="entry name" value="MHC antigen-recognition domain"/>
    <property type="match status" value="1"/>
</dbReference>
<dbReference type="Gene3D" id="3.30.500.10">
    <property type="entry name" value="MHC class I-like antigen recognition-like"/>
    <property type="match status" value="1"/>
</dbReference>
<comment type="similarity">
    <text evidence="3 10">Belongs to the MHC class I family.</text>
</comment>
<evidence type="ECO:0000256" key="5">
    <source>
        <dbReference type="ARBA" id="ARBA00022692"/>
    </source>
</evidence>
<feature type="domain" description="Ig-like" evidence="14">
    <location>
        <begin position="206"/>
        <end position="292"/>
    </location>
</feature>
<accession>A0A218KAI2</accession>
<protein>
    <submittedName>
        <fullName evidence="15">MHC class I antigen</fullName>
    </submittedName>
</protein>
<evidence type="ECO:0000256" key="13">
    <source>
        <dbReference type="SAM" id="SignalP"/>
    </source>
</evidence>
<evidence type="ECO:0000313" key="15">
    <source>
        <dbReference type="EMBL" id="AJO61309.1"/>
    </source>
</evidence>
<dbReference type="FunFam" id="2.60.40.10:FF:000014">
    <property type="entry name" value="H-2 class I histocompatibility antigen, alpha chain"/>
    <property type="match status" value="1"/>
</dbReference>
<name>A0A218KAI2_PIG</name>
<sequence length="361" mass="40090">MGPRALFLLLSGTLALTGTREGPHSLRYFDTAVSRPDRGKPRFISVGYVDDTQFVRFDSDAPNPRMEPRAPWIEQEGQEYWDEETRNAMGSAQTFRVNLNNLRGYYNQSEAGSHTFQSMYGCDVGPDGLLLRGYSQFGYDGADYIALNEDLRSWTAADTAAQITKRKREAADAAEQMRSYLEGACVVWLQKYLEMGNNTLQRAEPPKTHVTRHPSSDLGVTLRCWALGFYPKEISLTWQREGQDQSQDMELVETRPSGDGTFQKWAALVVPPGEEQSYTCHVQHEGLQEPLTLRWDPPQPPVPIVGITVGLVLVLVAGAVVAGVVIWRKKRSGEKGGSYTQAAGSDNAQGSDVSLTQDPRV</sequence>
<dbReference type="InterPro" id="IPR037055">
    <property type="entry name" value="MHC_I-like_Ag-recog_sf"/>
</dbReference>
<dbReference type="InterPro" id="IPR003006">
    <property type="entry name" value="Ig/MHC_CS"/>
</dbReference>
<feature type="transmembrane region" description="Helical" evidence="12">
    <location>
        <begin position="304"/>
        <end position="327"/>
    </location>
</feature>
<keyword evidence="7 12" id="KW-1133">Transmembrane helix</keyword>
<dbReference type="Gene3D" id="2.60.40.10">
    <property type="entry name" value="Immunoglobulins"/>
    <property type="match status" value="1"/>
</dbReference>
<reference evidence="15" key="1">
    <citation type="submission" date="2014-03" db="EMBL/GenBank/DDBJ databases">
        <title>Swine leucocyte antigen class I allele in heishan pigs.</title>
        <authorList>
            <person name="Wang S."/>
            <person name="Xia C."/>
        </authorList>
    </citation>
    <scope>NUCLEOTIDE SEQUENCE</scope>
    <source>
        <strain evidence="15">3su31-2</strain>
    </source>
</reference>